<sequence>MSATGAALQISLRLDGQLYSLDGTGQVSSQILSDTDGAGRTTKRFYQSISFDPSTAGDLATIQQYVFLGADQFAIGSVLQPATAYYADPLTKGFSITDWSLGPDGSLVQLGDATGRAQRFDYHLALAVPEPATYAMLGGGLALLAGVAWRRRANAA</sequence>
<evidence type="ECO:0000259" key="1">
    <source>
        <dbReference type="Pfam" id="PF07589"/>
    </source>
</evidence>
<gene>
    <name evidence="2" type="ORF">EWM63_21990</name>
</gene>
<protein>
    <submittedName>
        <fullName evidence="2">PEP-CTERM sorting domain-containing protein</fullName>
    </submittedName>
</protein>
<dbReference type="OrthoDB" id="8756860at2"/>
<organism evidence="2 3">
    <name type="scientific">Pseudoduganella lutea</name>
    <dbReference type="NCBI Taxonomy" id="321985"/>
    <lineage>
        <taxon>Bacteria</taxon>
        <taxon>Pseudomonadati</taxon>
        <taxon>Pseudomonadota</taxon>
        <taxon>Betaproteobacteria</taxon>
        <taxon>Burkholderiales</taxon>
        <taxon>Oxalobacteraceae</taxon>
        <taxon>Telluria group</taxon>
        <taxon>Pseudoduganella</taxon>
    </lineage>
</organism>
<reference evidence="2 3" key="1">
    <citation type="submission" date="2019-02" db="EMBL/GenBank/DDBJ databases">
        <title>Draft Genome Sequences of Six Type Strains of the Genus Massilia.</title>
        <authorList>
            <person name="Miess H."/>
            <person name="Frediansyhah A."/>
            <person name="Gross H."/>
        </authorList>
    </citation>
    <scope>NUCLEOTIDE SEQUENCE [LARGE SCALE GENOMIC DNA]</scope>
    <source>
        <strain evidence="2 3">DSM 17473</strain>
    </source>
</reference>
<accession>A0A4V0Z4M2</accession>
<feature type="domain" description="Ice-binding protein C-terminal" evidence="1">
    <location>
        <begin position="127"/>
        <end position="152"/>
    </location>
</feature>
<dbReference type="InterPro" id="IPR013424">
    <property type="entry name" value="Ice-binding_C"/>
</dbReference>
<dbReference type="EMBL" id="CP035913">
    <property type="protein sequence ID" value="QBE67433.1"/>
    <property type="molecule type" value="Genomic_DNA"/>
</dbReference>
<dbReference type="Pfam" id="PF07589">
    <property type="entry name" value="PEP-CTERM"/>
    <property type="match status" value="1"/>
</dbReference>
<name>A0A4V0Z4M2_9BURK</name>
<dbReference type="Proteomes" id="UP000290637">
    <property type="component" value="Chromosome"/>
</dbReference>
<evidence type="ECO:0000313" key="3">
    <source>
        <dbReference type="Proteomes" id="UP000290637"/>
    </source>
</evidence>
<keyword evidence="3" id="KW-1185">Reference proteome</keyword>
<dbReference type="KEGG" id="plue:EWM63_21990"/>
<dbReference type="AlphaFoldDB" id="A0A4V0Z4M2"/>
<proteinExistence type="predicted"/>
<dbReference type="NCBIfam" id="TIGR02595">
    <property type="entry name" value="PEP_CTERM"/>
    <property type="match status" value="1"/>
</dbReference>
<evidence type="ECO:0000313" key="2">
    <source>
        <dbReference type="EMBL" id="QBE67433.1"/>
    </source>
</evidence>